<evidence type="ECO:0000256" key="2">
    <source>
        <dbReference type="ARBA" id="ARBA00012321"/>
    </source>
</evidence>
<dbReference type="PANTHER" id="PTHR32119">
    <property type="entry name" value="OROTIDINE 5'-PHOSPHATE DECARBOXYLASE"/>
    <property type="match status" value="1"/>
</dbReference>
<gene>
    <name evidence="9" type="ORF">UFOPK3402_02031</name>
</gene>
<dbReference type="InterPro" id="IPR018089">
    <property type="entry name" value="OMPdecase_AS"/>
</dbReference>
<dbReference type="SUPFAM" id="SSF51366">
    <property type="entry name" value="Ribulose-phoshate binding barrel"/>
    <property type="match status" value="1"/>
</dbReference>
<dbReference type="NCBIfam" id="NF001273">
    <property type="entry name" value="PRK00230.1"/>
    <property type="match status" value="1"/>
</dbReference>
<evidence type="ECO:0000256" key="5">
    <source>
        <dbReference type="ARBA" id="ARBA00022975"/>
    </source>
</evidence>
<dbReference type="EC" id="4.1.1.23" evidence="2"/>
<evidence type="ECO:0000256" key="3">
    <source>
        <dbReference type="ARBA" id="ARBA00021923"/>
    </source>
</evidence>
<evidence type="ECO:0000259" key="8">
    <source>
        <dbReference type="SMART" id="SM00934"/>
    </source>
</evidence>
<keyword evidence="5" id="KW-0665">Pyrimidine biosynthesis</keyword>
<dbReference type="UniPathway" id="UPA00070">
    <property type="reaction ID" value="UER00120"/>
</dbReference>
<comment type="pathway">
    <text evidence="1">Pyrimidine metabolism; UMP biosynthesis via de novo pathway; UMP from orotate: step 2/2.</text>
</comment>
<name>A0A6J7F217_9ZZZZ</name>
<dbReference type="Gene3D" id="3.20.20.70">
    <property type="entry name" value="Aldolase class I"/>
    <property type="match status" value="1"/>
</dbReference>
<feature type="domain" description="Orotidine 5'-phosphate decarboxylase" evidence="8">
    <location>
        <begin position="22"/>
        <end position="245"/>
    </location>
</feature>
<keyword evidence="4" id="KW-0210">Decarboxylase</keyword>
<dbReference type="InterPro" id="IPR013785">
    <property type="entry name" value="Aldolase_TIM"/>
</dbReference>
<sequence length="268" mass="27181">MSDGVRSALSPSPPSADRRLPPIAVALDAPDLDTLARWAAWVAPHVSTLKIGLEVYCRDGSAAVDTARRSAANAGAPHVGIFLDLKLHDIPATVLGAARAVAHLEPAFLTVHAAGGAAMIEAAAQALPETRITAVTVLTSLDEQALVDIGMQGPAIEAAVRLASLAVSAGARAIVCSPHEVAAIRDSVPSDIVLITPGVRPAGSSADDQKRTATPEQALADGADLLVIGRPITAAPDIAVAAKQLGQVCSDALAARALDGDDIGGRVR</sequence>
<dbReference type="SMART" id="SM00934">
    <property type="entry name" value="OMPdecase"/>
    <property type="match status" value="1"/>
</dbReference>
<dbReference type="GO" id="GO:0005829">
    <property type="term" value="C:cytosol"/>
    <property type="evidence" value="ECO:0007669"/>
    <property type="project" value="TreeGrafter"/>
</dbReference>
<keyword evidence="6" id="KW-0456">Lyase</keyword>
<dbReference type="CDD" id="cd04725">
    <property type="entry name" value="OMP_decarboxylase_like"/>
    <property type="match status" value="1"/>
</dbReference>
<dbReference type="EMBL" id="CAFBLS010000344">
    <property type="protein sequence ID" value="CAB4887230.1"/>
    <property type="molecule type" value="Genomic_DNA"/>
</dbReference>
<dbReference type="InterPro" id="IPR047596">
    <property type="entry name" value="OMPdecase_bac"/>
</dbReference>
<evidence type="ECO:0000256" key="4">
    <source>
        <dbReference type="ARBA" id="ARBA00022793"/>
    </source>
</evidence>
<accession>A0A6J7F217</accession>
<dbReference type="GO" id="GO:0004590">
    <property type="term" value="F:orotidine-5'-phosphate decarboxylase activity"/>
    <property type="evidence" value="ECO:0007669"/>
    <property type="project" value="UniProtKB-EC"/>
</dbReference>
<dbReference type="AlphaFoldDB" id="A0A6J7F217"/>
<evidence type="ECO:0000313" key="9">
    <source>
        <dbReference type="EMBL" id="CAB4887230.1"/>
    </source>
</evidence>
<protein>
    <recommendedName>
        <fullName evidence="3">Orotidine 5'-phosphate decarboxylase</fullName>
        <ecNumber evidence="2">4.1.1.23</ecNumber>
    </recommendedName>
    <alternativeName>
        <fullName evidence="7">OMP decarboxylase</fullName>
    </alternativeName>
</protein>
<dbReference type="PROSITE" id="PS00156">
    <property type="entry name" value="OMPDECASE"/>
    <property type="match status" value="1"/>
</dbReference>
<evidence type="ECO:0000256" key="7">
    <source>
        <dbReference type="ARBA" id="ARBA00033428"/>
    </source>
</evidence>
<reference evidence="9" key="1">
    <citation type="submission" date="2020-05" db="EMBL/GenBank/DDBJ databases">
        <authorList>
            <person name="Chiriac C."/>
            <person name="Salcher M."/>
            <person name="Ghai R."/>
            <person name="Kavagutti S V."/>
        </authorList>
    </citation>
    <scope>NUCLEOTIDE SEQUENCE</scope>
</reference>
<dbReference type="InterPro" id="IPR011060">
    <property type="entry name" value="RibuloseP-bd_barrel"/>
</dbReference>
<dbReference type="GO" id="GO:0044205">
    <property type="term" value="P:'de novo' UMP biosynthetic process"/>
    <property type="evidence" value="ECO:0007669"/>
    <property type="project" value="UniProtKB-UniPathway"/>
</dbReference>
<organism evidence="9">
    <name type="scientific">freshwater metagenome</name>
    <dbReference type="NCBI Taxonomy" id="449393"/>
    <lineage>
        <taxon>unclassified sequences</taxon>
        <taxon>metagenomes</taxon>
        <taxon>ecological metagenomes</taxon>
    </lineage>
</organism>
<dbReference type="NCBIfam" id="TIGR01740">
    <property type="entry name" value="pyrF"/>
    <property type="match status" value="1"/>
</dbReference>
<evidence type="ECO:0000256" key="1">
    <source>
        <dbReference type="ARBA" id="ARBA00004861"/>
    </source>
</evidence>
<proteinExistence type="inferred from homology"/>
<dbReference type="InterPro" id="IPR014732">
    <property type="entry name" value="OMPdecase"/>
</dbReference>
<evidence type="ECO:0000256" key="6">
    <source>
        <dbReference type="ARBA" id="ARBA00023239"/>
    </source>
</evidence>
<dbReference type="GO" id="GO:0006207">
    <property type="term" value="P:'de novo' pyrimidine nucleobase biosynthetic process"/>
    <property type="evidence" value="ECO:0007669"/>
    <property type="project" value="InterPro"/>
</dbReference>
<dbReference type="PANTHER" id="PTHR32119:SF2">
    <property type="entry name" value="OROTIDINE 5'-PHOSPHATE DECARBOXYLASE"/>
    <property type="match status" value="1"/>
</dbReference>
<dbReference type="InterPro" id="IPR001754">
    <property type="entry name" value="OMPdeCOase_dom"/>
</dbReference>
<dbReference type="Pfam" id="PF00215">
    <property type="entry name" value="OMPdecase"/>
    <property type="match status" value="1"/>
</dbReference>
<dbReference type="HAMAP" id="MF_01200_B">
    <property type="entry name" value="OMPdecase_type1_B"/>
    <property type="match status" value="1"/>
</dbReference>